<evidence type="ECO:0000256" key="2">
    <source>
        <dbReference type="ARBA" id="ARBA00034221"/>
    </source>
</evidence>
<dbReference type="SUPFAM" id="SSF56281">
    <property type="entry name" value="Metallo-hydrolase/oxidoreductase"/>
    <property type="match status" value="1"/>
</dbReference>
<dbReference type="PANTHER" id="PTHR43546">
    <property type="entry name" value="UPF0173 METAL-DEPENDENT HYDROLASE MJ1163-RELATED"/>
    <property type="match status" value="1"/>
</dbReference>
<keyword evidence="1 5" id="KW-0378">Hydrolase</keyword>
<name>A0ABW3HQA7_9BACL</name>
<sequence length="232" mass="25478">MSMQLTYHGHSCFEVRSGDYAILIDPYLSGNKMATLSPDDVQVDAILVTHGHQDHVGDTVAIARRLKCPVIANYEISMYFAYKKQLKVKPMHIGGAIQLPWGKVKMTPALHGSALEIGEGEFVDGGLPGGYLVTMGDRTFYHAGDTALFSDIKLIGELNDIHAAALPIGDRFTMGIDDAIIAAKWLGATLHVPMHYNTFSQIEQDPQVWLKKARDQGLQAEVMEIGQTLTIQ</sequence>
<proteinExistence type="inferred from homology"/>
<comment type="function">
    <text evidence="3">Counteracts the endogenous Pycsar antiviral defense system. Phosphodiesterase that enables metal-dependent hydrolysis of host cyclic nucleotide Pycsar defense signals such as cCMP and cUMP.</text>
</comment>
<comment type="caution">
    <text evidence="7">The sequence shown here is derived from an EMBL/GenBank/DDBJ whole genome shotgun (WGS) entry which is preliminary data.</text>
</comment>
<evidence type="ECO:0000313" key="7">
    <source>
        <dbReference type="EMBL" id="MFD0959649.1"/>
    </source>
</evidence>
<gene>
    <name evidence="7" type="ORF">ACFQ2I_09600</name>
</gene>
<evidence type="ECO:0000256" key="5">
    <source>
        <dbReference type="HAMAP-Rule" id="MF_00457"/>
    </source>
</evidence>
<keyword evidence="8" id="KW-1185">Reference proteome</keyword>
<dbReference type="InterPro" id="IPR050114">
    <property type="entry name" value="UPF0173_UPF0282_UlaG_hydrolase"/>
</dbReference>
<evidence type="ECO:0000313" key="8">
    <source>
        <dbReference type="Proteomes" id="UP001596989"/>
    </source>
</evidence>
<comment type="similarity">
    <text evidence="5">Belongs to the UPF0173 family.</text>
</comment>
<feature type="domain" description="Metallo-beta-lactamase" evidence="6">
    <location>
        <begin position="9"/>
        <end position="195"/>
    </location>
</feature>
<dbReference type="SMART" id="SM00849">
    <property type="entry name" value="Lactamase_B"/>
    <property type="match status" value="1"/>
</dbReference>
<accession>A0ABW3HQA7</accession>
<dbReference type="GO" id="GO:0016787">
    <property type="term" value="F:hydrolase activity"/>
    <property type="evidence" value="ECO:0007669"/>
    <property type="project" value="UniProtKB-KW"/>
</dbReference>
<evidence type="ECO:0000259" key="6">
    <source>
        <dbReference type="SMART" id="SM00849"/>
    </source>
</evidence>
<dbReference type="InterPro" id="IPR022877">
    <property type="entry name" value="UPF0173"/>
</dbReference>
<reference evidence="8" key="1">
    <citation type="journal article" date="2019" name="Int. J. Syst. Evol. Microbiol.">
        <title>The Global Catalogue of Microorganisms (GCM) 10K type strain sequencing project: providing services to taxonomists for standard genome sequencing and annotation.</title>
        <authorList>
            <consortium name="The Broad Institute Genomics Platform"/>
            <consortium name="The Broad Institute Genome Sequencing Center for Infectious Disease"/>
            <person name="Wu L."/>
            <person name="Ma J."/>
        </authorList>
    </citation>
    <scope>NUCLEOTIDE SEQUENCE [LARGE SCALE GENOMIC DNA]</scope>
    <source>
        <strain evidence="8">CCUG 59129</strain>
    </source>
</reference>
<dbReference type="NCBIfam" id="NF001911">
    <property type="entry name" value="PRK00685.1"/>
    <property type="match status" value="1"/>
</dbReference>
<comment type="catalytic activity">
    <reaction evidence="2">
        <text>3',5'-cyclic CMP + H2O = CMP + H(+)</text>
        <dbReference type="Rhea" id="RHEA:72675"/>
        <dbReference type="ChEBI" id="CHEBI:15377"/>
        <dbReference type="ChEBI" id="CHEBI:15378"/>
        <dbReference type="ChEBI" id="CHEBI:58003"/>
        <dbReference type="ChEBI" id="CHEBI:60377"/>
    </reaction>
    <physiologicalReaction direction="left-to-right" evidence="2">
        <dbReference type="Rhea" id="RHEA:72676"/>
    </physiologicalReaction>
</comment>
<dbReference type="HAMAP" id="MF_00457">
    <property type="entry name" value="UPF0173"/>
    <property type="match status" value="1"/>
</dbReference>
<dbReference type="InterPro" id="IPR036866">
    <property type="entry name" value="RibonucZ/Hydroxyglut_hydro"/>
</dbReference>
<dbReference type="Gene3D" id="3.60.15.10">
    <property type="entry name" value="Ribonuclease Z/Hydroxyacylglutathione hydrolase-like"/>
    <property type="match status" value="1"/>
</dbReference>
<dbReference type="Pfam" id="PF12706">
    <property type="entry name" value="Lactamase_B_2"/>
    <property type="match status" value="1"/>
</dbReference>
<organism evidence="7 8">
    <name type="scientific">Paenibacillus chungangensis</name>
    <dbReference type="NCBI Taxonomy" id="696535"/>
    <lineage>
        <taxon>Bacteria</taxon>
        <taxon>Bacillati</taxon>
        <taxon>Bacillota</taxon>
        <taxon>Bacilli</taxon>
        <taxon>Bacillales</taxon>
        <taxon>Paenibacillaceae</taxon>
        <taxon>Paenibacillus</taxon>
    </lineage>
</organism>
<dbReference type="Proteomes" id="UP001596989">
    <property type="component" value="Unassembled WGS sequence"/>
</dbReference>
<dbReference type="RefSeq" id="WP_377563839.1">
    <property type="nucleotide sequence ID" value="NZ_JBHTJZ010000009.1"/>
</dbReference>
<evidence type="ECO:0000256" key="1">
    <source>
        <dbReference type="ARBA" id="ARBA00022801"/>
    </source>
</evidence>
<dbReference type="EMBL" id="JBHTJZ010000009">
    <property type="protein sequence ID" value="MFD0959649.1"/>
    <property type="molecule type" value="Genomic_DNA"/>
</dbReference>
<comment type="catalytic activity">
    <reaction evidence="4">
        <text>3',5'-cyclic UMP + H2O = UMP + H(+)</text>
        <dbReference type="Rhea" id="RHEA:70575"/>
        <dbReference type="ChEBI" id="CHEBI:15377"/>
        <dbReference type="ChEBI" id="CHEBI:15378"/>
        <dbReference type="ChEBI" id="CHEBI:57865"/>
        <dbReference type="ChEBI" id="CHEBI:184387"/>
    </reaction>
    <physiologicalReaction direction="left-to-right" evidence="4">
        <dbReference type="Rhea" id="RHEA:70576"/>
    </physiologicalReaction>
</comment>
<protein>
    <recommendedName>
        <fullName evidence="5">UPF0173 metal-dependent hydrolase ACFQ2I_09600</fullName>
    </recommendedName>
</protein>
<dbReference type="PANTHER" id="PTHR43546:SF3">
    <property type="entry name" value="UPF0173 METAL-DEPENDENT HYDROLASE MJ1163"/>
    <property type="match status" value="1"/>
</dbReference>
<evidence type="ECO:0000256" key="3">
    <source>
        <dbReference type="ARBA" id="ARBA00034301"/>
    </source>
</evidence>
<evidence type="ECO:0000256" key="4">
    <source>
        <dbReference type="ARBA" id="ARBA00048505"/>
    </source>
</evidence>
<dbReference type="InterPro" id="IPR001279">
    <property type="entry name" value="Metallo-B-lactamas"/>
</dbReference>